<feature type="signal peptide" evidence="2">
    <location>
        <begin position="1"/>
        <end position="24"/>
    </location>
</feature>
<keyword evidence="5" id="KW-1185">Reference proteome</keyword>
<evidence type="ECO:0000256" key="2">
    <source>
        <dbReference type="SAM" id="SignalP"/>
    </source>
</evidence>
<dbReference type="GO" id="GO:0009313">
    <property type="term" value="P:oligosaccharide catabolic process"/>
    <property type="evidence" value="ECO:0007669"/>
    <property type="project" value="Ensembl"/>
</dbReference>
<gene>
    <name evidence="4" type="primary">GM2A</name>
</gene>
<dbReference type="GO" id="GO:0009898">
    <property type="term" value="C:cytoplasmic side of plasma membrane"/>
    <property type="evidence" value="ECO:0007669"/>
    <property type="project" value="TreeGrafter"/>
</dbReference>
<dbReference type="GO" id="GO:0006689">
    <property type="term" value="P:ganglioside catabolic process"/>
    <property type="evidence" value="ECO:0007669"/>
    <property type="project" value="Ensembl"/>
</dbReference>
<dbReference type="SUPFAM" id="SSF63707">
    <property type="entry name" value="Ganglioside M2 (gm2) activator"/>
    <property type="match status" value="1"/>
</dbReference>
<dbReference type="Ensembl" id="ENSNVIT00000030877.1">
    <property type="protein sequence ID" value="ENSNVIP00000026611.1"/>
    <property type="gene ID" value="ENSNVIG00000020588.1"/>
</dbReference>
<keyword evidence="1 2" id="KW-0732">Signal</keyword>
<dbReference type="GO" id="GO:0007611">
    <property type="term" value="P:learning or memory"/>
    <property type="evidence" value="ECO:0007669"/>
    <property type="project" value="Ensembl"/>
</dbReference>
<evidence type="ECO:0000313" key="4">
    <source>
        <dbReference type="Ensembl" id="ENSNVIP00000026611.1"/>
    </source>
</evidence>
<evidence type="ECO:0000259" key="3">
    <source>
        <dbReference type="SMART" id="SM00737"/>
    </source>
</evidence>
<dbReference type="CTD" id="2760"/>
<reference evidence="4" key="1">
    <citation type="submission" date="2025-08" db="UniProtKB">
        <authorList>
            <consortium name="Ensembl"/>
        </authorList>
    </citation>
    <scope>IDENTIFICATION</scope>
</reference>
<organism evidence="4 5">
    <name type="scientific">Neovison vison</name>
    <name type="common">American mink</name>
    <name type="synonym">Mustela vison</name>
    <dbReference type="NCBI Taxonomy" id="452646"/>
    <lineage>
        <taxon>Eukaryota</taxon>
        <taxon>Metazoa</taxon>
        <taxon>Chordata</taxon>
        <taxon>Craniata</taxon>
        <taxon>Vertebrata</taxon>
        <taxon>Euteleostomi</taxon>
        <taxon>Mammalia</taxon>
        <taxon>Eutheria</taxon>
        <taxon>Laurasiatheria</taxon>
        <taxon>Carnivora</taxon>
        <taxon>Caniformia</taxon>
        <taxon>Musteloidea</taxon>
        <taxon>Mustelidae</taxon>
        <taxon>Mustelinae</taxon>
        <taxon>Neogale</taxon>
    </lineage>
</organism>
<feature type="chain" id="PRO_5034854111" evidence="2">
    <location>
        <begin position="25"/>
        <end position="199"/>
    </location>
</feature>
<dbReference type="AlphaFoldDB" id="A0A8C7BSB7"/>
<accession>A0A8C7BSB7</accession>
<dbReference type="GeneID" id="122893831"/>
<dbReference type="PANTHER" id="PTHR17357:SF0">
    <property type="entry name" value="GANGLIOSIDE GM2 ACTIVATOR"/>
    <property type="match status" value="1"/>
</dbReference>
<dbReference type="Pfam" id="PF02221">
    <property type="entry name" value="E1_DerP2_DerF2"/>
    <property type="match status" value="1"/>
</dbReference>
<dbReference type="GO" id="GO:0004563">
    <property type="term" value="F:beta-N-acetylhexosaminidase activity"/>
    <property type="evidence" value="ECO:0007669"/>
    <property type="project" value="Ensembl"/>
</dbReference>
<feature type="domain" description="MD-2-related lipid-recognition" evidence="3">
    <location>
        <begin position="43"/>
        <end position="194"/>
    </location>
</feature>
<dbReference type="GO" id="GO:0019915">
    <property type="term" value="P:lipid storage"/>
    <property type="evidence" value="ECO:0007669"/>
    <property type="project" value="Ensembl"/>
</dbReference>
<protein>
    <submittedName>
        <fullName evidence="4">Ganglioside GM2 activator</fullName>
    </submittedName>
</protein>
<dbReference type="InterPro" id="IPR028996">
    <property type="entry name" value="GM2-AP"/>
</dbReference>
<dbReference type="GeneTree" id="ENSGT00390000003288"/>
<dbReference type="InterPro" id="IPR036846">
    <property type="entry name" value="GM2-AP_sf"/>
</dbReference>
<dbReference type="KEGG" id="nvs:122893831"/>
<evidence type="ECO:0000313" key="5">
    <source>
        <dbReference type="Proteomes" id="UP000694425"/>
    </source>
</evidence>
<reference evidence="4" key="2">
    <citation type="submission" date="2025-09" db="UniProtKB">
        <authorList>
            <consortium name="Ensembl"/>
        </authorList>
    </citation>
    <scope>IDENTIFICATION</scope>
</reference>
<dbReference type="SMART" id="SM00737">
    <property type="entry name" value="ML"/>
    <property type="match status" value="1"/>
</dbReference>
<dbReference type="GO" id="GO:0050885">
    <property type="term" value="P:neuromuscular process controlling balance"/>
    <property type="evidence" value="ECO:0007669"/>
    <property type="project" value="Ensembl"/>
</dbReference>
<dbReference type="RefSeq" id="XP_044087052.1">
    <property type="nucleotide sequence ID" value="XM_044231117.1"/>
</dbReference>
<sequence>MMLKMQAPLLMALGLLLAGPAAHAHVPAHAPVNPPPQVISFFWENCHERKDPVLLKSMTLEPDPIAYPGNVTISAELQVRVPLSSPQKVELIIEKKVANFWIKVPCMSHVRCIFEDICQILDFLIPPGQPCPEPLHTYGLPCHCPLKAGTYSMPKTQFTLPNTDLPGLITSGSYRIWLFLSSRGKRLGCFRIFSALKGE</sequence>
<evidence type="ECO:0000256" key="1">
    <source>
        <dbReference type="ARBA" id="ARBA00022729"/>
    </source>
</evidence>
<dbReference type="GO" id="GO:0005829">
    <property type="term" value="C:cytosol"/>
    <property type="evidence" value="ECO:0007669"/>
    <property type="project" value="Ensembl"/>
</dbReference>
<name>A0A8C7BSB7_NEOVI</name>
<dbReference type="GO" id="GO:0005319">
    <property type="term" value="F:lipid transporter activity"/>
    <property type="evidence" value="ECO:0007669"/>
    <property type="project" value="TreeGrafter"/>
</dbReference>
<dbReference type="Proteomes" id="UP000694425">
    <property type="component" value="Unplaced"/>
</dbReference>
<dbReference type="PANTHER" id="PTHR17357">
    <property type="entry name" value="GM2 GANGLIOSIDE ACTIVATOR PROTEIN"/>
    <property type="match status" value="1"/>
</dbReference>
<dbReference type="Gene3D" id="2.70.220.10">
    <property type="entry name" value="Ganglioside GM2 activator"/>
    <property type="match status" value="1"/>
</dbReference>
<dbReference type="GO" id="GO:0008047">
    <property type="term" value="F:enzyme activator activity"/>
    <property type="evidence" value="ECO:0007669"/>
    <property type="project" value="Ensembl"/>
</dbReference>
<dbReference type="InterPro" id="IPR003172">
    <property type="entry name" value="ML_dom"/>
</dbReference>
<proteinExistence type="predicted"/>